<dbReference type="Gene3D" id="1.10.10.60">
    <property type="entry name" value="Homeodomain-like"/>
    <property type="match status" value="1"/>
</dbReference>
<sequence>MVHGQAGQFFPSERFSSGLINDVCQDKYGYIWIATENGLNKFDGYRFTTYLSLPDDSTTLSSNIVTRLYCDKKGQLWVGTRTGLSRYDYASNRFIQYTFPTPNKPRIISVLERKNGEFLFGTSGMGLFELKDNTLHKVPDGHTTQSGNWYFNQMMEDSHGRFWKCGYGEEITMKDQHQVHQFFVQQGIVVKMVEINGDILVIRQHGINRYHQGQMTKADIDLTALGDDNVVISSAFQSRNGNIYIGTRGDGLFILKKGSKKLERVECQLNGLDLNTAKIWCIYEDRIGNIWLGCQSKGLVMIPRIQPQFSSWSFSSQGYRISSTITSICKGDQDMVWAVVQGNGVYGFDKRGHIVSHPASPPSAELIYRDRKKRYWIGTDKALYSYDPQTGRSQYQASFVCDKLNDMTDLGDGRLFISLYSRGFCIYNPEDHSVRKFLATEHDAVRGQLHNNWIMAMMPDRNGYIWMATSAGISCYDPQDDNFHPYGWNSLLEGTMCYSLCETQNGDILIGTDQGLFTYHLGDHQVSRFGYGEGLSNKVVGYIVKANNGDIWCATSMGIWQFDQQRKNFIGHVIGNGLTTKEYINCVGMHTSDDMIYFANNDGLTVFNSTRATGCHKDLPPIKLTGFFVAGNPMTNGPVIETDAYQVSYLDNSITLEFSLLDFVSPDNIIYEYQINGSKWIQKAEGENSIQLNHLQPGIYKIEVRALSAGVYSEIKTITVKVTPPWYQSTWAHIFYLLVGVLLLVALVLSLRRKAHQRMDEEKMKFLMNATHDIRSPLTLIMGPLAKLKSIATNSEEQVYIDTIDRNAQRLMVLVNQILDERRIDKNQMQLHCRETNLVEFISGICKLYQYNANQRNITFLFEHEKNHVLAWVDRINFDKVISNLLSNAFKYTFDGGEVKVVLRETEKEIEIQVIDSGVGFKEEEAERLFDRFYQGRNADDLGMQGTGIGLNLSRSITQMHGGKIKATNRKDGERGACFTVTIPKGYGHLKPEQIITDAPAREILSSGASARQAFHQFHILVVDDDQEIADYINNELGNHYKFDHAPNGKEALKILLTQQYDLVISDVMMPEMDGLTLLKRIKDNPQISQIPVIMLTSKAEVEHKLEGLKSGADAYIAKPFSMEELHIQIDNLIDNVRRLRGKFSGAMQQEERVEKIQVKGNDDALMERVMHSINANLSDPEYNIDTLAADVGISRAQLHRKMKEITGISSGKFLRNLRMEQAARLLRESKVNVSQVAFKVGYADQAHFSTAFKTHFGMSPSEYIETHKE</sequence>
<dbReference type="InterPro" id="IPR015943">
    <property type="entry name" value="WD40/YVTN_repeat-like_dom_sf"/>
</dbReference>
<dbReference type="Pfam" id="PF07494">
    <property type="entry name" value="Reg_prop"/>
    <property type="match status" value="4"/>
</dbReference>
<feature type="domain" description="Histidine kinase" evidence="15">
    <location>
        <begin position="769"/>
        <end position="987"/>
    </location>
</feature>
<dbReference type="InterPro" id="IPR036097">
    <property type="entry name" value="HisK_dim/P_sf"/>
</dbReference>
<evidence type="ECO:0000256" key="1">
    <source>
        <dbReference type="ARBA" id="ARBA00000085"/>
    </source>
</evidence>
<dbReference type="CDD" id="cd17574">
    <property type="entry name" value="REC_OmpR"/>
    <property type="match status" value="1"/>
</dbReference>
<dbReference type="EMBL" id="FNRF01000003">
    <property type="protein sequence ID" value="SEA61159.1"/>
    <property type="molecule type" value="Genomic_DNA"/>
</dbReference>
<evidence type="ECO:0000256" key="8">
    <source>
        <dbReference type="ARBA" id="ARBA00023012"/>
    </source>
</evidence>
<dbReference type="Pfam" id="PF02518">
    <property type="entry name" value="HATPase_c"/>
    <property type="match status" value="1"/>
</dbReference>
<dbReference type="SMART" id="SM00387">
    <property type="entry name" value="HATPase_c"/>
    <property type="match status" value="1"/>
</dbReference>
<dbReference type="PRINTS" id="PR00344">
    <property type="entry name" value="BCTRLSENSOR"/>
</dbReference>
<evidence type="ECO:0000259" key="14">
    <source>
        <dbReference type="PROSITE" id="PS01124"/>
    </source>
</evidence>
<dbReference type="SMART" id="SM00388">
    <property type="entry name" value="HisKA"/>
    <property type="match status" value="1"/>
</dbReference>
<dbReference type="InterPro" id="IPR018060">
    <property type="entry name" value="HTH_AraC"/>
</dbReference>
<dbReference type="GO" id="GO:0005524">
    <property type="term" value="F:ATP binding"/>
    <property type="evidence" value="ECO:0007669"/>
    <property type="project" value="UniProtKB-KW"/>
</dbReference>
<keyword evidence="13" id="KW-0472">Membrane</keyword>
<accession>A0A1H4CLE7</accession>
<keyword evidence="4" id="KW-0808">Transferase</keyword>
<dbReference type="InterPro" id="IPR009057">
    <property type="entry name" value="Homeodomain-like_sf"/>
</dbReference>
<feature type="transmembrane region" description="Helical" evidence="13">
    <location>
        <begin position="731"/>
        <end position="751"/>
    </location>
</feature>
<dbReference type="InterPro" id="IPR011110">
    <property type="entry name" value="Reg_prop"/>
</dbReference>
<feature type="modified residue" description="4-aspartylphosphate" evidence="12">
    <location>
        <position position="1067"/>
    </location>
</feature>
<evidence type="ECO:0000256" key="2">
    <source>
        <dbReference type="ARBA" id="ARBA00012438"/>
    </source>
</evidence>
<evidence type="ECO:0000256" key="13">
    <source>
        <dbReference type="SAM" id="Phobius"/>
    </source>
</evidence>
<dbReference type="InterPro" id="IPR004358">
    <property type="entry name" value="Sig_transdc_His_kin-like_C"/>
</dbReference>
<dbReference type="Pfam" id="PF00072">
    <property type="entry name" value="Response_reg"/>
    <property type="match status" value="1"/>
</dbReference>
<evidence type="ECO:0000313" key="17">
    <source>
        <dbReference type="EMBL" id="SEA61159.1"/>
    </source>
</evidence>
<dbReference type="InterPro" id="IPR003594">
    <property type="entry name" value="HATPase_dom"/>
</dbReference>
<dbReference type="GO" id="GO:0043565">
    <property type="term" value="F:sequence-specific DNA binding"/>
    <property type="evidence" value="ECO:0007669"/>
    <property type="project" value="InterPro"/>
</dbReference>
<dbReference type="GO" id="GO:0000155">
    <property type="term" value="F:phosphorelay sensor kinase activity"/>
    <property type="evidence" value="ECO:0007669"/>
    <property type="project" value="InterPro"/>
</dbReference>
<keyword evidence="10" id="KW-0238">DNA-binding</keyword>
<dbReference type="EC" id="2.7.13.3" evidence="2"/>
<dbReference type="SUPFAM" id="SSF63829">
    <property type="entry name" value="Calcium-dependent phosphotriesterase"/>
    <property type="match status" value="3"/>
</dbReference>
<organism evidence="17 18">
    <name type="scientific">Xylanibacter ruminicola</name>
    <name type="common">Prevotella ruminicola</name>
    <dbReference type="NCBI Taxonomy" id="839"/>
    <lineage>
        <taxon>Bacteria</taxon>
        <taxon>Pseudomonadati</taxon>
        <taxon>Bacteroidota</taxon>
        <taxon>Bacteroidia</taxon>
        <taxon>Bacteroidales</taxon>
        <taxon>Prevotellaceae</taxon>
        <taxon>Xylanibacter</taxon>
    </lineage>
</organism>
<dbReference type="InterPro" id="IPR011006">
    <property type="entry name" value="CheY-like_superfamily"/>
</dbReference>
<dbReference type="InterPro" id="IPR001789">
    <property type="entry name" value="Sig_transdc_resp-reg_receiver"/>
</dbReference>
<dbReference type="Gene3D" id="3.40.50.2300">
    <property type="match status" value="1"/>
</dbReference>
<dbReference type="GO" id="GO:0003700">
    <property type="term" value="F:DNA-binding transcription factor activity"/>
    <property type="evidence" value="ECO:0007669"/>
    <property type="project" value="InterPro"/>
</dbReference>
<dbReference type="PROSITE" id="PS01124">
    <property type="entry name" value="HTH_ARAC_FAMILY_2"/>
    <property type="match status" value="1"/>
</dbReference>
<reference evidence="17 18" key="1">
    <citation type="submission" date="2016-10" db="EMBL/GenBank/DDBJ databases">
        <authorList>
            <person name="de Groot N.N."/>
        </authorList>
    </citation>
    <scope>NUCLEOTIDE SEQUENCE [LARGE SCALE GENOMIC DNA]</scope>
    <source>
        <strain evidence="17 18">D31d</strain>
    </source>
</reference>
<keyword evidence="3 12" id="KW-0597">Phosphoprotein</keyword>
<feature type="domain" description="HTH araC/xylS-type" evidence="14">
    <location>
        <begin position="1168"/>
        <end position="1267"/>
    </location>
</feature>
<protein>
    <recommendedName>
        <fullName evidence="2">histidine kinase</fullName>
        <ecNumber evidence="2">2.7.13.3</ecNumber>
    </recommendedName>
</protein>
<dbReference type="InterPro" id="IPR013783">
    <property type="entry name" value="Ig-like_fold"/>
</dbReference>
<dbReference type="AlphaFoldDB" id="A0A1H4CLE7"/>
<dbReference type="Pfam" id="PF12833">
    <property type="entry name" value="HTH_18"/>
    <property type="match status" value="1"/>
</dbReference>
<keyword evidence="13" id="KW-0812">Transmembrane</keyword>
<evidence type="ECO:0000256" key="3">
    <source>
        <dbReference type="ARBA" id="ARBA00022553"/>
    </source>
</evidence>
<dbReference type="SUPFAM" id="SSF55874">
    <property type="entry name" value="ATPase domain of HSP90 chaperone/DNA topoisomerase II/histidine kinase"/>
    <property type="match status" value="1"/>
</dbReference>
<dbReference type="InterPro" id="IPR018062">
    <property type="entry name" value="HTH_AraC-typ_CS"/>
</dbReference>
<dbReference type="Gene3D" id="1.10.287.130">
    <property type="match status" value="1"/>
</dbReference>
<dbReference type="PANTHER" id="PTHR43547:SF2">
    <property type="entry name" value="HYBRID SIGNAL TRANSDUCTION HISTIDINE KINASE C"/>
    <property type="match status" value="1"/>
</dbReference>
<dbReference type="SUPFAM" id="SSF46689">
    <property type="entry name" value="Homeodomain-like"/>
    <property type="match status" value="1"/>
</dbReference>
<keyword evidence="13" id="KW-1133">Transmembrane helix</keyword>
<dbReference type="Gene3D" id="3.30.565.10">
    <property type="entry name" value="Histidine kinase-like ATPase, C-terminal domain"/>
    <property type="match status" value="1"/>
</dbReference>
<dbReference type="PROSITE" id="PS00041">
    <property type="entry name" value="HTH_ARAC_FAMILY_1"/>
    <property type="match status" value="1"/>
</dbReference>
<dbReference type="InterPro" id="IPR036890">
    <property type="entry name" value="HATPase_C_sf"/>
</dbReference>
<keyword evidence="7" id="KW-0067">ATP-binding</keyword>
<evidence type="ECO:0000256" key="7">
    <source>
        <dbReference type="ARBA" id="ARBA00022840"/>
    </source>
</evidence>
<keyword evidence="5" id="KW-0547">Nucleotide-binding</keyword>
<evidence type="ECO:0000256" key="5">
    <source>
        <dbReference type="ARBA" id="ARBA00022741"/>
    </source>
</evidence>
<dbReference type="CDD" id="cd00082">
    <property type="entry name" value="HisKA"/>
    <property type="match status" value="1"/>
</dbReference>
<evidence type="ECO:0000256" key="9">
    <source>
        <dbReference type="ARBA" id="ARBA00023015"/>
    </source>
</evidence>
<keyword evidence="11" id="KW-0804">Transcription</keyword>
<evidence type="ECO:0000256" key="6">
    <source>
        <dbReference type="ARBA" id="ARBA00022777"/>
    </source>
</evidence>
<dbReference type="PANTHER" id="PTHR43547">
    <property type="entry name" value="TWO-COMPONENT HISTIDINE KINASE"/>
    <property type="match status" value="1"/>
</dbReference>
<dbReference type="InterPro" id="IPR003661">
    <property type="entry name" value="HisK_dim/P_dom"/>
</dbReference>
<dbReference type="SUPFAM" id="SSF52172">
    <property type="entry name" value="CheY-like"/>
    <property type="match status" value="1"/>
</dbReference>
<dbReference type="Gene3D" id="2.60.40.10">
    <property type="entry name" value="Immunoglobulins"/>
    <property type="match status" value="1"/>
</dbReference>
<dbReference type="SMART" id="SM00342">
    <property type="entry name" value="HTH_ARAC"/>
    <property type="match status" value="1"/>
</dbReference>
<evidence type="ECO:0000256" key="10">
    <source>
        <dbReference type="ARBA" id="ARBA00023125"/>
    </source>
</evidence>
<gene>
    <name evidence="17" type="ORF">SAMN05216462_2023</name>
</gene>
<dbReference type="SUPFAM" id="SSF47384">
    <property type="entry name" value="Homodimeric domain of signal transducing histidine kinase"/>
    <property type="match status" value="1"/>
</dbReference>
<evidence type="ECO:0000256" key="12">
    <source>
        <dbReference type="PROSITE-ProRule" id="PRU00169"/>
    </source>
</evidence>
<dbReference type="PROSITE" id="PS50109">
    <property type="entry name" value="HIS_KIN"/>
    <property type="match status" value="1"/>
</dbReference>
<evidence type="ECO:0000313" key="18">
    <source>
        <dbReference type="Proteomes" id="UP000182257"/>
    </source>
</evidence>
<proteinExistence type="predicted"/>
<evidence type="ECO:0000256" key="11">
    <source>
        <dbReference type="ARBA" id="ARBA00023163"/>
    </source>
</evidence>
<keyword evidence="6 17" id="KW-0418">Kinase</keyword>
<feature type="domain" description="Response regulatory" evidence="16">
    <location>
        <begin position="1019"/>
        <end position="1134"/>
    </location>
</feature>
<dbReference type="Pfam" id="PF00512">
    <property type="entry name" value="HisKA"/>
    <property type="match status" value="1"/>
</dbReference>
<keyword evidence="8" id="KW-0902">Two-component regulatory system</keyword>
<evidence type="ECO:0000259" key="15">
    <source>
        <dbReference type="PROSITE" id="PS50109"/>
    </source>
</evidence>
<evidence type="ECO:0000259" key="16">
    <source>
        <dbReference type="PROSITE" id="PS50110"/>
    </source>
</evidence>
<dbReference type="Gene3D" id="2.130.10.10">
    <property type="entry name" value="YVTN repeat-like/Quinoprotein amine dehydrogenase"/>
    <property type="match status" value="3"/>
</dbReference>
<dbReference type="PROSITE" id="PS50110">
    <property type="entry name" value="RESPONSE_REGULATORY"/>
    <property type="match status" value="1"/>
</dbReference>
<evidence type="ECO:0000256" key="4">
    <source>
        <dbReference type="ARBA" id="ARBA00022679"/>
    </source>
</evidence>
<keyword evidence="9" id="KW-0805">Transcription regulation</keyword>
<dbReference type="SMART" id="SM00448">
    <property type="entry name" value="REC"/>
    <property type="match status" value="1"/>
</dbReference>
<dbReference type="FunFam" id="3.30.565.10:FF:000037">
    <property type="entry name" value="Hybrid sensor histidine kinase/response regulator"/>
    <property type="match status" value="1"/>
</dbReference>
<dbReference type="InterPro" id="IPR005467">
    <property type="entry name" value="His_kinase_dom"/>
</dbReference>
<name>A0A1H4CLE7_XYLRU</name>
<dbReference type="Proteomes" id="UP000182257">
    <property type="component" value="Unassembled WGS sequence"/>
</dbReference>
<comment type="catalytic activity">
    <reaction evidence="1">
        <text>ATP + protein L-histidine = ADP + protein N-phospho-L-histidine.</text>
        <dbReference type="EC" id="2.7.13.3"/>
    </reaction>
</comment>